<dbReference type="PANTHER" id="PTHR21234:SF43">
    <property type="entry name" value="OS06G0112100 PROTEIN"/>
    <property type="match status" value="1"/>
</dbReference>
<dbReference type="PANTHER" id="PTHR21234">
    <property type="entry name" value="PURINE NUCLEOSIDE PHOSPHORYLASE"/>
    <property type="match status" value="1"/>
</dbReference>
<sequence length="357" mass="39029">MWKKISESYWLDIYIKAQEQHPKTTSSCIALKLSGKSSMARYNMWSFKVAVLVLGLLAMAEQSQQLSVRRPLHGAIRKINDEGPYLGLVLVSDTNKQALQASNVFVPSNYAPTVALAGRRFHVGKIKGTNVVHVKTGNASVNAAATVELLIDTFPIEGIVHFGSAGAVNDALFIGDVIVPCQVAFTGSRQWKKFESKKGQLRFGDYSYPEEGDNLLGKQKQTIFWLPINSRWFETATQLQNIEMQQCLDTDRCLPRAPEIVYGVRTSTADMYIQNAAYREYIYAKFKASTVDEESAAVALVALSNEVPSIIFRGVSNTAGGSTGYKSYSYLGSVNTLNTAVGFIGAVGSSGASRANH</sequence>
<dbReference type="Gene3D" id="3.40.50.1580">
    <property type="entry name" value="Nucleoside phosphorylase domain"/>
    <property type="match status" value="1"/>
</dbReference>
<feature type="domain" description="Nucleoside phosphorylase" evidence="1">
    <location>
        <begin position="115"/>
        <end position="321"/>
    </location>
</feature>
<name>A0ABQ9MZ68_HEVBR</name>
<protein>
    <recommendedName>
        <fullName evidence="1">Nucleoside phosphorylase domain-containing protein</fullName>
    </recommendedName>
</protein>
<evidence type="ECO:0000313" key="3">
    <source>
        <dbReference type="Proteomes" id="UP001174677"/>
    </source>
</evidence>
<keyword evidence="3" id="KW-1185">Reference proteome</keyword>
<proteinExistence type="predicted"/>
<evidence type="ECO:0000313" key="2">
    <source>
        <dbReference type="EMBL" id="KAJ9185596.1"/>
    </source>
</evidence>
<dbReference type="Proteomes" id="UP001174677">
    <property type="component" value="Chromosome 3"/>
</dbReference>
<dbReference type="SUPFAM" id="SSF53167">
    <property type="entry name" value="Purine and uridine phosphorylases"/>
    <property type="match status" value="1"/>
</dbReference>
<dbReference type="CDD" id="cd09008">
    <property type="entry name" value="MTAN"/>
    <property type="match status" value="1"/>
</dbReference>
<comment type="caution">
    <text evidence="2">The sequence shown here is derived from an EMBL/GenBank/DDBJ whole genome shotgun (WGS) entry which is preliminary data.</text>
</comment>
<evidence type="ECO:0000259" key="1">
    <source>
        <dbReference type="Pfam" id="PF01048"/>
    </source>
</evidence>
<gene>
    <name evidence="2" type="ORF">P3X46_005208</name>
</gene>
<dbReference type="InterPro" id="IPR035994">
    <property type="entry name" value="Nucleoside_phosphorylase_sf"/>
</dbReference>
<dbReference type="InterPro" id="IPR000845">
    <property type="entry name" value="Nucleoside_phosphorylase_d"/>
</dbReference>
<dbReference type="Pfam" id="PF01048">
    <property type="entry name" value="PNP_UDP_1"/>
    <property type="match status" value="1"/>
</dbReference>
<dbReference type="EMBL" id="JARPOI010000003">
    <property type="protein sequence ID" value="KAJ9185596.1"/>
    <property type="molecule type" value="Genomic_DNA"/>
</dbReference>
<accession>A0ABQ9MZ68</accession>
<reference evidence="2" key="1">
    <citation type="journal article" date="2023" name="Plant Biotechnol. J.">
        <title>Chromosome-level wild Hevea brasiliensis genome provides new tools for genomic-assisted breeding and valuable loci to elevate rubber yield.</title>
        <authorList>
            <person name="Cheng H."/>
            <person name="Song X."/>
            <person name="Hu Y."/>
            <person name="Wu T."/>
            <person name="Yang Q."/>
            <person name="An Z."/>
            <person name="Feng S."/>
            <person name="Deng Z."/>
            <person name="Wu W."/>
            <person name="Zeng X."/>
            <person name="Tu M."/>
            <person name="Wang X."/>
            <person name="Huang H."/>
        </authorList>
    </citation>
    <scope>NUCLEOTIDE SEQUENCE</scope>
    <source>
        <strain evidence="2">MT/VB/25A 57/8</strain>
    </source>
</reference>
<organism evidence="2 3">
    <name type="scientific">Hevea brasiliensis</name>
    <name type="common">Para rubber tree</name>
    <name type="synonym">Siphonia brasiliensis</name>
    <dbReference type="NCBI Taxonomy" id="3981"/>
    <lineage>
        <taxon>Eukaryota</taxon>
        <taxon>Viridiplantae</taxon>
        <taxon>Streptophyta</taxon>
        <taxon>Embryophyta</taxon>
        <taxon>Tracheophyta</taxon>
        <taxon>Spermatophyta</taxon>
        <taxon>Magnoliopsida</taxon>
        <taxon>eudicotyledons</taxon>
        <taxon>Gunneridae</taxon>
        <taxon>Pentapetalae</taxon>
        <taxon>rosids</taxon>
        <taxon>fabids</taxon>
        <taxon>Malpighiales</taxon>
        <taxon>Euphorbiaceae</taxon>
        <taxon>Crotonoideae</taxon>
        <taxon>Micrandreae</taxon>
        <taxon>Hevea</taxon>
    </lineage>
</organism>